<dbReference type="SUPFAM" id="SSF52540">
    <property type="entry name" value="P-loop containing nucleoside triphosphate hydrolases"/>
    <property type="match status" value="1"/>
</dbReference>
<dbReference type="FunCoup" id="D6TZE3">
    <property type="interactions" value="419"/>
</dbReference>
<keyword evidence="2 12" id="KW-0639">Primosome</keyword>
<evidence type="ECO:0000313" key="17">
    <source>
        <dbReference type="Proteomes" id="UP000004508"/>
    </source>
</evidence>
<keyword evidence="17" id="KW-1185">Reference proteome</keyword>
<evidence type="ECO:0000256" key="9">
    <source>
        <dbReference type="ARBA" id="ARBA00023235"/>
    </source>
</evidence>
<dbReference type="GO" id="GO:0003677">
    <property type="term" value="F:DNA binding"/>
    <property type="evidence" value="ECO:0007669"/>
    <property type="project" value="UniProtKB-UniRule"/>
</dbReference>
<dbReference type="AlphaFoldDB" id="D6TZE3"/>
<dbReference type="Proteomes" id="UP000004508">
    <property type="component" value="Unassembled WGS sequence"/>
</dbReference>
<gene>
    <name evidence="16" type="ORF">Krac_2693</name>
</gene>
<dbReference type="OrthoDB" id="9773982at2"/>
<dbReference type="RefSeq" id="WP_007919649.1">
    <property type="nucleotide sequence ID" value="NZ_ADVG01000004.1"/>
</dbReference>
<dbReference type="NCBIfam" id="NF004384">
    <property type="entry name" value="PRK05748.1"/>
    <property type="match status" value="1"/>
</dbReference>
<feature type="domain" description="SF4 helicase" evidence="15">
    <location>
        <begin position="175"/>
        <end position="444"/>
    </location>
</feature>
<dbReference type="GO" id="GO:0005524">
    <property type="term" value="F:ATP binding"/>
    <property type="evidence" value="ECO:0007669"/>
    <property type="project" value="UniProtKB-UniRule"/>
</dbReference>
<evidence type="ECO:0000256" key="7">
    <source>
        <dbReference type="ARBA" id="ARBA00022840"/>
    </source>
</evidence>
<dbReference type="InterPro" id="IPR007692">
    <property type="entry name" value="DNA_helicase_DnaB"/>
</dbReference>
<evidence type="ECO:0000256" key="13">
    <source>
        <dbReference type="SAM" id="MobiDB-lite"/>
    </source>
</evidence>
<dbReference type="PANTHER" id="PTHR30153:SF2">
    <property type="entry name" value="REPLICATIVE DNA HELICASE"/>
    <property type="match status" value="1"/>
</dbReference>
<dbReference type="CDD" id="cd00984">
    <property type="entry name" value="DnaB_C"/>
    <property type="match status" value="1"/>
</dbReference>
<comment type="function">
    <text evidence="12">The main replicative DNA helicase, it participates in initiation and elongation during chromosome replication. Travels ahead of the DNA replisome, separating dsDNA into templates for DNA synthesis. A processive ATP-dependent 5'-3' DNA helicase it has DNA-dependent ATPase activity.</text>
</comment>
<evidence type="ECO:0000256" key="6">
    <source>
        <dbReference type="ARBA" id="ARBA00022806"/>
    </source>
</evidence>
<dbReference type="Gene3D" id="1.10.860.10">
    <property type="entry name" value="DNAb Helicase, Chain A"/>
    <property type="match status" value="1"/>
</dbReference>
<dbReference type="InterPro" id="IPR020588">
    <property type="entry name" value="RecA_ATP-bd"/>
</dbReference>
<keyword evidence="9" id="KW-0413">Isomerase</keyword>
<dbReference type="GO" id="GO:0016887">
    <property type="term" value="F:ATP hydrolysis activity"/>
    <property type="evidence" value="ECO:0007669"/>
    <property type="project" value="RHEA"/>
</dbReference>
<accession>D6TZE3</accession>
<dbReference type="FunFam" id="1.10.860.10:FF:000001">
    <property type="entry name" value="Replicative DNA helicase"/>
    <property type="match status" value="1"/>
</dbReference>
<proteinExistence type="inferred from homology"/>
<keyword evidence="8 12" id="KW-0238">DNA-binding</keyword>
<comment type="similarity">
    <text evidence="1 12">Belongs to the helicase family. DnaB subfamily.</text>
</comment>
<evidence type="ECO:0000256" key="5">
    <source>
        <dbReference type="ARBA" id="ARBA00022801"/>
    </source>
</evidence>
<dbReference type="STRING" id="485913.Krac_2693"/>
<evidence type="ECO:0000256" key="8">
    <source>
        <dbReference type="ARBA" id="ARBA00023125"/>
    </source>
</evidence>
<dbReference type="EC" id="5.6.2.3" evidence="11 12"/>
<dbReference type="FunFam" id="3.40.50.300:FF:000351">
    <property type="entry name" value="Replicative DNA helicase"/>
    <property type="match status" value="1"/>
</dbReference>
<keyword evidence="4 12" id="KW-0547">Nucleotide-binding</keyword>
<name>D6TZE3_KTERA</name>
<dbReference type="PROSITE" id="PS50162">
    <property type="entry name" value="RECA_2"/>
    <property type="match status" value="1"/>
</dbReference>
<evidence type="ECO:0000256" key="10">
    <source>
        <dbReference type="ARBA" id="ARBA00048954"/>
    </source>
</evidence>
<comment type="caution">
    <text evidence="16">The sequence shown here is derived from an EMBL/GenBank/DDBJ whole genome shotgun (WGS) entry which is preliminary data.</text>
</comment>
<feature type="domain" description="RecA family profile 1" evidence="14">
    <location>
        <begin position="178"/>
        <end position="362"/>
    </location>
</feature>
<dbReference type="EMBL" id="ADVG01000004">
    <property type="protein sequence ID" value="EFH81933.1"/>
    <property type="molecule type" value="Genomic_DNA"/>
</dbReference>
<evidence type="ECO:0000256" key="3">
    <source>
        <dbReference type="ARBA" id="ARBA00022705"/>
    </source>
</evidence>
<keyword evidence="7 12" id="KW-0067">ATP-binding</keyword>
<evidence type="ECO:0000256" key="12">
    <source>
        <dbReference type="RuleBase" id="RU362085"/>
    </source>
</evidence>
<keyword evidence="3 12" id="KW-0235">DNA replication</keyword>
<dbReference type="InterPro" id="IPR016136">
    <property type="entry name" value="DNA_helicase_N/primase_C"/>
</dbReference>
<evidence type="ECO:0000256" key="11">
    <source>
        <dbReference type="NCBIfam" id="TIGR00665"/>
    </source>
</evidence>
<dbReference type="InterPro" id="IPR007694">
    <property type="entry name" value="DNA_helicase_DnaB-like_C"/>
</dbReference>
<dbReference type="PROSITE" id="PS51199">
    <property type="entry name" value="SF4_HELICASE"/>
    <property type="match status" value="1"/>
</dbReference>
<protein>
    <recommendedName>
        <fullName evidence="11 12">Replicative DNA helicase</fullName>
        <ecNumber evidence="11 12">5.6.2.3</ecNumber>
    </recommendedName>
</protein>
<dbReference type="InterPro" id="IPR036185">
    <property type="entry name" value="DNA_heli_DnaB-like_N_sf"/>
</dbReference>
<dbReference type="GO" id="GO:0006269">
    <property type="term" value="P:DNA replication, synthesis of primer"/>
    <property type="evidence" value="ECO:0007669"/>
    <property type="project" value="UniProtKB-UniRule"/>
</dbReference>
<dbReference type="PANTHER" id="PTHR30153">
    <property type="entry name" value="REPLICATIVE DNA HELICASE DNAB"/>
    <property type="match status" value="1"/>
</dbReference>
<sequence>MERLLPQNVEAEAGVLGSLLIDPEAIANITSFLRAEDFYRDGHRLIYEAIVMLYDRHEPADFVTVCHELERRNKLEEAGGEDYVIALINQVPTSGNAEYYARIVEQMALLRRLIHAGSQIVATAYGEKDAEAALEQAEQTLFAVRQGYAHKRAQSHHIADVITNYMERLSTLSERQGALVGVPTGFSDLDRILGGLQRSDLIILAARPAVGKTSFALSLAYNTALQSKSVVGIFSLEMSSEQLVQRLVSMDAQIDQQRLRTGDLYDEDWNLLESAMASLSSATILIDDTAGISVSQLGSKARQWMSEYGGLDLLIVDYLQLMQSPASERRAENRVQVVDEMSRQLKVLARELNIPIIALSQLSRAVESRQSKIPMLSDLRESGGLEQNADVVLFIYRDEVYNPDTERQGLADIIIAKHRNGPTGEVCLSFNRSQTRFQDFDTRLAPTRTPLPDSDGQSDYMLVESEED</sequence>
<evidence type="ECO:0000313" key="16">
    <source>
        <dbReference type="EMBL" id="EFH81933.1"/>
    </source>
</evidence>
<reference evidence="16 17" key="1">
    <citation type="journal article" date="2011" name="Stand. Genomic Sci.">
        <title>Non-contiguous finished genome sequence and contextual data of the filamentous soil bacterium Ktedonobacter racemifer type strain (SOSP1-21).</title>
        <authorList>
            <person name="Chang Y.J."/>
            <person name="Land M."/>
            <person name="Hauser L."/>
            <person name="Chertkov O."/>
            <person name="Del Rio T.G."/>
            <person name="Nolan M."/>
            <person name="Copeland A."/>
            <person name="Tice H."/>
            <person name="Cheng J.F."/>
            <person name="Lucas S."/>
            <person name="Han C."/>
            <person name="Goodwin L."/>
            <person name="Pitluck S."/>
            <person name="Ivanova N."/>
            <person name="Ovchinikova G."/>
            <person name="Pati A."/>
            <person name="Chen A."/>
            <person name="Palaniappan K."/>
            <person name="Mavromatis K."/>
            <person name="Liolios K."/>
            <person name="Brettin T."/>
            <person name="Fiebig A."/>
            <person name="Rohde M."/>
            <person name="Abt B."/>
            <person name="Goker M."/>
            <person name="Detter J.C."/>
            <person name="Woyke T."/>
            <person name="Bristow J."/>
            <person name="Eisen J.A."/>
            <person name="Markowitz V."/>
            <person name="Hugenholtz P."/>
            <person name="Kyrpides N.C."/>
            <person name="Klenk H.P."/>
            <person name="Lapidus A."/>
        </authorList>
    </citation>
    <scope>NUCLEOTIDE SEQUENCE [LARGE SCALE GENOMIC DNA]</scope>
    <source>
        <strain evidence="17">DSM 44963</strain>
    </source>
</reference>
<dbReference type="Pfam" id="PF03796">
    <property type="entry name" value="DnaB_C"/>
    <property type="match status" value="1"/>
</dbReference>
<evidence type="ECO:0000256" key="2">
    <source>
        <dbReference type="ARBA" id="ARBA00022515"/>
    </source>
</evidence>
<dbReference type="NCBIfam" id="TIGR00665">
    <property type="entry name" value="DnaB"/>
    <property type="match status" value="1"/>
</dbReference>
<dbReference type="GO" id="GO:0005829">
    <property type="term" value="C:cytosol"/>
    <property type="evidence" value="ECO:0007669"/>
    <property type="project" value="TreeGrafter"/>
</dbReference>
<dbReference type="SUPFAM" id="SSF48024">
    <property type="entry name" value="N-terminal domain of DnaB helicase"/>
    <property type="match status" value="1"/>
</dbReference>
<evidence type="ECO:0000259" key="14">
    <source>
        <dbReference type="PROSITE" id="PS50162"/>
    </source>
</evidence>
<comment type="catalytic activity">
    <reaction evidence="10 12">
        <text>ATP + H2O = ADP + phosphate + H(+)</text>
        <dbReference type="Rhea" id="RHEA:13065"/>
        <dbReference type="ChEBI" id="CHEBI:15377"/>
        <dbReference type="ChEBI" id="CHEBI:15378"/>
        <dbReference type="ChEBI" id="CHEBI:30616"/>
        <dbReference type="ChEBI" id="CHEBI:43474"/>
        <dbReference type="ChEBI" id="CHEBI:456216"/>
        <dbReference type="EC" id="5.6.2.3"/>
    </reaction>
</comment>
<keyword evidence="6 12" id="KW-0347">Helicase</keyword>
<dbReference type="GO" id="GO:0043139">
    <property type="term" value="F:5'-3' DNA helicase activity"/>
    <property type="evidence" value="ECO:0007669"/>
    <property type="project" value="UniProtKB-EC"/>
</dbReference>
<dbReference type="InterPro" id="IPR007693">
    <property type="entry name" value="DNA_helicase_DnaB-like_N"/>
</dbReference>
<dbReference type="InParanoid" id="D6TZE3"/>
<dbReference type="Gene3D" id="3.40.50.300">
    <property type="entry name" value="P-loop containing nucleotide triphosphate hydrolases"/>
    <property type="match status" value="1"/>
</dbReference>
<dbReference type="GO" id="GO:1990077">
    <property type="term" value="C:primosome complex"/>
    <property type="evidence" value="ECO:0007669"/>
    <property type="project" value="UniProtKB-UniRule"/>
</dbReference>
<dbReference type="Pfam" id="PF00772">
    <property type="entry name" value="DnaB"/>
    <property type="match status" value="1"/>
</dbReference>
<feature type="region of interest" description="Disordered" evidence="13">
    <location>
        <begin position="443"/>
        <end position="468"/>
    </location>
</feature>
<dbReference type="eggNOG" id="COG0305">
    <property type="taxonomic scope" value="Bacteria"/>
</dbReference>
<organism evidence="16 17">
    <name type="scientific">Ktedonobacter racemifer DSM 44963</name>
    <dbReference type="NCBI Taxonomy" id="485913"/>
    <lineage>
        <taxon>Bacteria</taxon>
        <taxon>Bacillati</taxon>
        <taxon>Chloroflexota</taxon>
        <taxon>Ktedonobacteria</taxon>
        <taxon>Ktedonobacterales</taxon>
        <taxon>Ktedonobacteraceae</taxon>
        <taxon>Ktedonobacter</taxon>
    </lineage>
</organism>
<evidence type="ECO:0000256" key="4">
    <source>
        <dbReference type="ARBA" id="ARBA00022741"/>
    </source>
</evidence>
<dbReference type="GO" id="GO:0006281">
    <property type="term" value="P:DNA repair"/>
    <property type="evidence" value="ECO:0007669"/>
    <property type="project" value="InterPro"/>
</dbReference>
<dbReference type="GO" id="GO:0140664">
    <property type="term" value="F:ATP-dependent DNA damage sensor activity"/>
    <property type="evidence" value="ECO:0007669"/>
    <property type="project" value="InterPro"/>
</dbReference>
<evidence type="ECO:0000259" key="15">
    <source>
        <dbReference type="PROSITE" id="PS51199"/>
    </source>
</evidence>
<evidence type="ECO:0000256" key="1">
    <source>
        <dbReference type="ARBA" id="ARBA00008428"/>
    </source>
</evidence>
<dbReference type="InterPro" id="IPR027417">
    <property type="entry name" value="P-loop_NTPase"/>
</dbReference>
<keyword evidence="5 12" id="KW-0378">Hydrolase</keyword>